<name>A0A6A6HN73_VIRVR</name>
<feature type="domain" description="Peptidase M3A/M3B catalytic" evidence="10">
    <location>
        <begin position="223"/>
        <end position="720"/>
    </location>
</feature>
<evidence type="ECO:0000256" key="6">
    <source>
        <dbReference type="ARBA" id="ARBA00022801"/>
    </source>
</evidence>
<keyword evidence="7 9" id="KW-0862">Zinc</keyword>
<comment type="subcellular location">
    <subcellularLocation>
        <location evidence="1">Cytoplasm</location>
    </subcellularLocation>
</comment>
<dbReference type="InterPro" id="IPR024080">
    <property type="entry name" value="Neurolysin/TOP_N"/>
</dbReference>
<dbReference type="GO" id="GO:0006518">
    <property type="term" value="P:peptide metabolic process"/>
    <property type="evidence" value="ECO:0007669"/>
    <property type="project" value="TreeGrafter"/>
</dbReference>
<dbReference type="AlphaFoldDB" id="A0A6A6HN73"/>
<dbReference type="GO" id="GO:0046872">
    <property type="term" value="F:metal ion binding"/>
    <property type="evidence" value="ECO:0007669"/>
    <property type="project" value="UniProtKB-UniRule"/>
</dbReference>
<dbReference type="FunFam" id="1.20.1050.40:FF:000001">
    <property type="entry name" value="Thimet oligopeptidase 1"/>
    <property type="match status" value="1"/>
</dbReference>
<protein>
    <submittedName>
        <fullName evidence="11">Thimet oligopeptidase</fullName>
    </submittedName>
</protein>
<evidence type="ECO:0000256" key="7">
    <source>
        <dbReference type="ARBA" id="ARBA00022833"/>
    </source>
</evidence>
<dbReference type="Proteomes" id="UP000800092">
    <property type="component" value="Unassembled WGS sequence"/>
</dbReference>
<dbReference type="InterPro" id="IPR024079">
    <property type="entry name" value="MetalloPept_cat_dom_sf"/>
</dbReference>
<proteinExistence type="inferred from homology"/>
<evidence type="ECO:0000256" key="8">
    <source>
        <dbReference type="ARBA" id="ARBA00023049"/>
    </source>
</evidence>
<gene>
    <name evidence="11" type="ORF">EV356DRAFT_438797</name>
</gene>
<dbReference type="SUPFAM" id="SSF55486">
    <property type="entry name" value="Metalloproteases ('zincins'), catalytic domain"/>
    <property type="match status" value="1"/>
</dbReference>
<keyword evidence="5 9" id="KW-0479">Metal-binding</keyword>
<keyword evidence="6 9" id="KW-0378">Hydrolase</keyword>
<dbReference type="PANTHER" id="PTHR11804:SF84">
    <property type="entry name" value="SACCHAROLYSIN"/>
    <property type="match status" value="1"/>
</dbReference>
<dbReference type="CDD" id="cd06455">
    <property type="entry name" value="M3A_TOP"/>
    <property type="match status" value="1"/>
</dbReference>
<keyword evidence="3" id="KW-0963">Cytoplasm</keyword>
<dbReference type="Gene3D" id="3.40.390.10">
    <property type="entry name" value="Collagenase (Catalytic Domain)"/>
    <property type="match status" value="1"/>
</dbReference>
<sequence length="722" mass="82743">MTSDMSRIPPSLPPLFATTARTIEKDARSLIELSREVQDKVAKVQPDVATFANVLLPLAHAENAMALKAHIIIFYKDVSPDPQIRAASNEAKTLFDDFTVETAMREDLFAVVNAVFNRKNAVLDPESLRFLERKHKDFIRNGLKLPAGPNQNRFREIKSRLTQLTGEFRENMARSNSDRSIWLSPLELDGVPRDVVSRLQEGNEEYEGKLRLTLNHLNVTPTLRYAKSAETRKRIFIANDNKSSENVAIIKEALVLRDEAARLLGYRDHATFRIEDLMAKSPKVVNAFLEDLQCRLTASGREEIEELKRLKQRDVESQGGKFDGLYFLWDHFYYEQLMLERCHSVDQQKVSEYFNLQTTVNAVLNLFQQLFGLVFEEVTNDKSRSRLTEYEESTETLWHDDVQLYSVWDKGHQADEFLGYLYLDLFPRDGKYGHASSFNLVPGFIREDGSRQYPATALVCNFAKPTATSPSLLRHDELVTLLHELGHGIHDLVSKTAFSCFHGFETVIDFGEAPSQMLENWCWTPSVLKKVSRHYSFLSQEYFESWKENQGKENQNYTPSEQIPDDMIESFIKAKHVNSALFNLRQIAYATFDMAIHQPDCHEDIKNLNVSAKFNYLRRTVLPIASPELYGQGDEWGNGAANFGAIMGEYHAGYYSYLFSKVYSTDIFRTAFSADPVNPKEGWRYRNTILEKGGSRDEMQMLTEFLGRAPNMEAFHVELGLA</sequence>
<evidence type="ECO:0000259" key="10">
    <source>
        <dbReference type="Pfam" id="PF01432"/>
    </source>
</evidence>
<evidence type="ECO:0000256" key="4">
    <source>
        <dbReference type="ARBA" id="ARBA00022670"/>
    </source>
</evidence>
<dbReference type="InterPro" id="IPR024077">
    <property type="entry name" value="Neurolysin/TOP_dom2"/>
</dbReference>
<dbReference type="InterPro" id="IPR001567">
    <property type="entry name" value="Pept_M3A_M3B_dom"/>
</dbReference>
<dbReference type="EMBL" id="ML991772">
    <property type="protein sequence ID" value="KAF2239441.1"/>
    <property type="molecule type" value="Genomic_DNA"/>
</dbReference>
<accession>A0A6A6HN73</accession>
<dbReference type="GO" id="GO:0004222">
    <property type="term" value="F:metalloendopeptidase activity"/>
    <property type="evidence" value="ECO:0007669"/>
    <property type="project" value="InterPro"/>
</dbReference>
<keyword evidence="8 9" id="KW-0482">Metalloprotease</keyword>
<dbReference type="InterPro" id="IPR045090">
    <property type="entry name" value="Pept_M3A_M3B"/>
</dbReference>
<dbReference type="PANTHER" id="PTHR11804">
    <property type="entry name" value="PROTEASE M3 THIMET OLIGOPEPTIDASE-RELATED"/>
    <property type="match status" value="1"/>
</dbReference>
<dbReference type="Gene3D" id="1.10.1370.10">
    <property type="entry name" value="Neurolysin, domain 3"/>
    <property type="match status" value="1"/>
</dbReference>
<dbReference type="OrthoDB" id="534666at2759"/>
<evidence type="ECO:0000256" key="9">
    <source>
        <dbReference type="RuleBase" id="RU003435"/>
    </source>
</evidence>
<evidence type="ECO:0000256" key="5">
    <source>
        <dbReference type="ARBA" id="ARBA00022723"/>
    </source>
</evidence>
<dbReference type="Pfam" id="PF01432">
    <property type="entry name" value="Peptidase_M3"/>
    <property type="match status" value="1"/>
</dbReference>
<comment type="cofactor">
    <cofactor evidence="9">
        <name>Zn(2+)</name>
        <dbReference type="ChEBI" id="CHEBI:29105"/>
    </cofactor>
    <text evidence="9">Binds 1 zinc ion.</text>
</comment>
<evidence type="ECO:0000313" key="11">
    <source>
        <dbReference type="EMBL" id="KAF2239441.1"/>
    </source>
</evidence>
<evidence type="ECO:0000256" key="3">
    <source>
        <dbReference type="ARBA" id="ARBA00022490"/>
    </source>
</evidence>
<keyword evidence="4 9" id="KW-0645">Protease</keyword>
<dbReference type="FunFam" id="3.40.390.10:FF:000006">
    <property type="entry name" value="Thimet oligopeptidase 1"/>
    <property type="match status" value="1"/>
</dbReference>
<dbReference type="GO" id="GO:0005758">
    <property type="term" value="C:mitochondrial intermembrane space"/>
    <property type="evidence" value="ECO:0007669"/>
    <property type="project" value="TreeGrafter"/>
</dbReference>
<comment type="similarity">
    <text evidence="2 9">Belongs to the peptidase M3 family.</text>
</comment>
<evidence type="ECO:0000256" key="2">
    <source>
        <dbReference type="ARBA" id="ARBA00006040"/>
    </source>
</evidence>
<evidence type="ECO:0000313" key="12">
    <source>
        <dbReference type="Proteomes" id="UP000800092"/>
    </source>
</evidence>
<reference evidence="11" key="1">
    <citation type="journal article" date="2020" name="Stud. Mycol.">
        <title>101 Dothideomycetes genomes: a test case for predicting lifestyles and emergence of pathogens.</title>
        <authorList>
            <person name="Haridas S."/>
            <person name="Albert R."/>
            <person name="Binder M."/>
            <person name="Bloem J."/>
            <person name="Labutti K."/>
            <person name="Salamov A."/>
            <person name="Andreopoulos B."/>
            <person name="Baker S."/>
            <person name="Barry K."/>
            <person name="Bills G."/>
            <person name="Bluhm B."/>
            <person name="Cannon C."/>
            <person name="Castanera R."/>
            <person name="Culley D."/>
            <person name="Daum C."/>
            <person name="Ezra D."/>
            <person name="Gonzalez J."/>
            <person name="Henrissat B."/>
            <person name="Kuo A."/>
            <person name="Liang C."/>
            <person name="Lipzen A."/>
            <person name="Lutzoni F."/>
            <person name="Magnuson J."/>
            <person name="Mondo S."/>
            <person name="Nolan M."/>
            <person name="Ohm R."/>
            <person name="Pangilinan J."/>
            <person name="Park H.-J."/>
            <person name="Ramirez L."/>
            <person name="Alfaro M."/>
            <person name="Sun H."/>
            <person name="Tritt A."/>
            <person name="Yoshinaga Y."/>
            <person name="Zwiers L.-H."/>
            <person name="Turgeon B."/>
            <person name="Goodwin S."/>
            <person name="Spatafora J."/>
            <person name="Crous P."/>
            <person name="Grigoriev I."/>
        </authorList>
    </citation>
    <scope>NUCLEOTIDE SEQUENCE</scope>
    <source>
        <strain evidence="11">Tuck. ex Michener</strain>
    </source>
</reference>
<dbReference type="Gene3D" id="1.20.1050.40">
    <property type="entry name" value="Endopeptidase. Chain P, domain 1"/>
    <property type="match status" value="1"/>
</dbReference>
<dbReference type="GO" id="GO:0006508">
    <property type="term" value="P:proteolysis"/>
    <property type="evidence" value="ECO:0007669"/>
    <property type="project" value="UniProtKB-KW"/>
</dbReference>
<evidence type="ECO:0000256" key="1">
    <source>
        <dbReference type="ARBA" id="ARBA00004496"/>
    </source>
</evidence>
<organism evidence="11 12">
    <name type="scientific">Viridothelium virens</name>
    <name type="common">Speckled blister lichen</name>
    <name type="synonym">Trypethelium virens</name>
    <dbReference type="NCBI Taxonomy" id="1048519"/>
    <lineage>
        <taxon>Eukaryota</taxon>
        <taxon>Fungi</taxon>
        <taxon>Dikarya</taxon>
        <taxon>Ascomycota</taxon>
        <taxon>Pezizomycotina</taxon>
        <taxon>Dothideomycetes</taxon>
        <taxon>Dothideomycetes incertae sedis</taxon>
        <taxon>Trypetheliales</taxon>
        <taxon>Trypetheliaceae</taxon>
        <taxon>Viridothelium</taxon>
    </lineage>
</organism>
<keyword evidence="12" id="KW-1185">Reference proteome</keyword>